<dbReference type="HOGENOM" id="CLU_165558_0_0_3"/>
<name>A2C962_PROM3</name>
<dbReference type="RefSeq" id="WP_011825920.1">
    <property type="nucleotide sequence ID" value="NC_008820.1"/>
</dbReference>
<accession>A2C962</accession>
<dbReference type="Proteomes" id="UP000002274">
    <property type="component" value="Chromosome"/>
</dbReference>
<evidence type="ECO:0000313" key="2">
    <source>
        <dbReference type="Proteomes" id="UP000002274"/>
    </source>
</evidence>
<sequence>MGKKCTKYEKEKRVLQFVQMLSKGAVNSELIRYAADEWGIGKRQTEDYLAEARQVVIDDVNHDRKVVVAEMVHMMKAVMKEGFRTGQLNSVIGAANTLSRVAKL</sequence>
<dbReference type="KEGG" id="pmf:P9303_12751"/>
<protein>
    <submittedName>
        <fullName evidence="1">Uncharacterized protein</fullName>
    </submittedName>
</protein>
<evidence type="ECO:0000313" key="1">
    <source>
        <dbReference type="EMBL" id="ABM78022.1"/>
    </source>
</evidence>
<dbReference type="BioCyc" id="PMAR59922:G1G80-1107-MONOMER"/>
<dbReference type="EMBL" id="CP000554">
    <property type="protein sequence ID" value="ABM78022.1"/>
    <property type="molecule type" value="Genomic_DNA"/>
</dbReference>
<proteinExistence type="predicted"/>
<reference evidence="1 2" key="1">
    <citation type="journal article" date="2007" name="PLoS Genet.">
        <title>Patterns and implications of gene gain and loss in the evolution of Prochlorococcus.</title>
        <authorList>
            <person name="Kettler G.C."/>
            <person name="Martiny A.C."/>
            <person name="Huang K."/>
            <person name="Zucker J."/>
            <person name="Coleman M.L."/>
            <person name="Rodrigue S."/>
            <person name="Chen F."/>
            <person name="Lapidus A."/>
            <person name="Ferriera S."/>
            <person name="Johnson J."/>
            <person name="Steglich C."/>
            <person name="Church G.M."/>
            <person name="Richardson P."/>
            <person name="Chisholm S.W."/>
        </authorList>
    </citation>
    <scope>NUCLEOTIDE SEQUENCE [LARGE SCALE GENOMIC DNA]</scope>
    <source>
        <strain evidence="1 2">MIT 9303</strain>
    </source>
</reference>
<dbReference type="STRING" id="59922.P9303_12751"/>
<gene>
    <name evidence="1" type="ordered locus">P9303_12751</name>
</gene>
<organism evidence="1 2">
    <name type="scientific">Prochlorococcus marinus (strain MIT 9303)</name>
    <dbReference type="NCBI Taxonomy" id="59922"/>
    <lineage>
        <taxon>Bacteria</taxon>
        <taxon>Bacillati</taxon>
        <taxon>Cyanobacteriota</taxon>
        <taxon>Cyanophyceae</taxon>
        <taxon>Synechococcales</taxon>
        <taxon>Prochlorococcaceae</taxon>
        <taxon>Prochlorococcus</taxon>
    </lineage>
</organism>
<dbReference type="AlphaFoldDB" id="A2C962"/>